<proteinExistence type="predicted"/>
<dbReference type="Proteomes" id="UP001595921">
    <property type="component" value="Unassembled WGS sequence"/>
</dbReference>
<name>A0ABD5P7T2_9EURY</name>
<evidence type="ECO:0000313" key="2">
    <source>
        <dbReference type="EMBL" id="MFC4356910.1"/>
    </source>
</evidence>
<accession>A0ABD5P7T2</accession>
<evidence type="ECO:0000313" key="3">
    <source>
        <dbReference type="Proteomes" id="UP001595921"/>
    </source>
</evidence>
<feature type="region of interest" description="Disordered" evidence="1">
    <location>
        <begin position="45"/>
        <end position="76"/>
    </location>
</feature>
<dbReference type="InterPro" id="IPR055544">
    <property type="entry name" value="DUF7120"/>
</dbReference>
<gene>
    <name evidence="2" type="ORF">ACFO0N_02990</name>
</gene>
<dbReference type="Pfam" id="PF23434">
    <property type="entry name" value="DUF7120"/>
    <property type="match status" value="1"/>
</dbReference>
<evidence type="ECO:0000256" key="1">
    <source>
        <dbReference type="SAM" id="MobiDB-lite"/>
    </source>
</evidence>
<feature type="compositionally biased region" description="Basic and acidic residues" evidence="1">
    <location>
        <begin position="66"/>
        <end position="76"/>
    </location>
</feature>
<comment type="caution">
    <text evidence="2">The sequence shown here is derived from an EMBL/GenBank/DDBJ whole genome shotgun (WGS) entry which is preliminary data.</text>
</comment>
<organism evidence="2 3">
    <name type="scientific">Halobium salinum</name>
    <dbReference type="NCBI Taxonomy" id="1364940"/>
    <lineage>
        <taxon>Archaea</taxon>
        <taxon>Methanobacteriati</taxon>
        <taxon>Methanobacteriota</taxon>
        <taxon>Stenosarchaea group</taxon>
        <taxon>Halobacteria</taxon>
        <taxon>Halobacteriales</taxon>
        <taxon>Haloferacaceae</taxon>
        <taxon>Halobium</taxon>
    </lineage>
</organism>
<sequence>MPTFEVELSDDTHFQLQRLIDDEFVTEEQAYEELITAGLEAYNVKPMDEGPEEGFSESAEENLFDTDTRGDPADEL</sequence>
<feature type="compositionally biased region" description="Acidic residues" evidence="1">
    <location>
        <begin position="49"/>
        <end position="64"/>
    </location>
</feature>
<evidence type="ECO:0008006" key="4">
    <source>
        <dbReference type="Google" id="ProtNLM"/>
    </source>
</evidence>
<dbReference type="AlphaFoldDB" id="A0ABD5P7T2"/>
<protein>
    <recommendedName>
        <fullName evidence="4">CopG family transcriptional regulator</fullName>
    </recommendedName>
</protein>
<keyword evidence="3" id="KW-1185">Reference proteome</keyword>
<dbReference type="RefSeq" id="WP_267621924.1">
    <property type="nucleotide sequence ID" value="NZ_JAODIW010000006.1"/>
</dbReference>
<dbReference type="EMBL" id="JBHSDS010000003">
    <property type="protein sequence ID" value="MFC4356910.1"/>
    <property type="molecule type" value="Genomic_DNA"/>
</dbReference>
<reference evidence="2 3" key="1">
    <citation type="journal article" date="2019" name="Int. J. Syst. Evol. Microbiol.">
        <title>The Global Catalogue of Microorganisms (GCM) 10K type strain sequencing project: providing services to taxonomists for standard genome sequencing and annotation.</title>
        <authorList>
            <consortium name="The Broad Institute Genomics Platform"/>
            <consortium name="The Broad Institute Genome Sequencing Center for Infectious Disease"/>
            <person name="Wu L."/>
            <person name="Ma J."/>
        </authorList>
    </citation>
    <scope>NUCLEOTIDE SEQUENCE [LARGE SCALE GENOMIC DNA]</scope>
    <source>
        <strain evidence="2 3">CGMCC 1.12553</strain>
    </source>
</reference>